<gene>
    <name evidence="1" type="ORF">TCNE_LOCUS1672</name>
</gene>
<evidence type="ECO:0000313" key="3">
    <source>
        <dbReference type="WBParaSite" id="TCNE_0000167101-mRNA-1"/>
    </source>
</evidence>
<reference evidence="3" key="1">
    <citation type="submission" date="2016-06" db="UniProtKB">
        <authorList>
            <consortium name="WormBaseParasite"/>
        </authorList>
    </citation>
    <scope>IDENTIFICATION</scope>
</reference>
<dbReference type="AlphaFoldDB" id="A0A183TZK2"/>
<dbReference type="EMBL" id="UYWY01001361">
    <property type="protein sequence ID" value="VDM26641.1"/>
    <property type="molecule type" value="Genomic_DNA"/>
</dbReference>
<dbReference type="Proteomes" id="UP000050794">
    <property type="component" value="Unassembled WGS sequence"/>
</dbReference>
<dbReference type="WBParaSite" id="TCNE_0000167101-mRNA-1">
    <property type="protein sequence ID" value="TCNE_0000167101-mRNA-1"/>
    <property type="gene ID" value="TCNE_0000167101"/>
</dbReference>
<evidence type="ECO:0000313" key="2">
    <source>
        <dbReference type="Proteomes" id="UP000050794"/>
    </source>
</evidence>
<accession>A0A183TZK2</accession>
<name>A0A183TZK2_TOXCA</name>
<protein>
    <submittedName>
        <fullName evidence="3">BOWMAN_BIRK domain-containing protein</fullName>
    </submittedName>
</protein>
<proteinExistence type="predicted"/>
<reference evidence="1 2" key="2">
    <citation type="submission" date="2018-11" db="EMBL/GenBank/DDBJ databases">
        <authorList>
            <consortium name="Pathogen Informatics"/>
        </authorList>
    </citation>
    <scope>NUCLEOTIDE SEQUENCE [LARGE SCALE GENOMIC DNA]</scope>
</reference>
<evidence type="ECO:0000313" key="1">
    <source>
        <dbReference type="EMBL" id="VDM26641.1"/>
    </source>
</evidence>
<keyword evidence="2" id="KW-1185">Reference proteome</keyword>
<organism evidence="2 3">
    <name type="scientific">Toxocara canis</name>
    <name type="common">Canine roundworm</name>
    <dbReference type="NCBI Taxonomy" id="6265"/>
    <lineage>
        <taxon>Eukaryota</taxon>
        <taxon>Metazoa</taxon>
        <taxon>Ecdysozoa</taxon>
        <taxon>Nematoda</taxon>
        <taxon>Chromadorea</taxon>
        <taxon>Rhabditida</taxon>
        <taxon>Spirurina</taxon>
        <taxon>Ascaridomorpha</taxon>
        <taxon>Ascaridoidea</taxon>
        <taxon>Toxocaridae</taxon>
        <taxon>Toxocara</taxon>
    </lineage>
</organism>
<sequence>MMVEHFNVGIASELKSFPSTKTNDFATSAASTCGCCVDANITELEFDAHRKHVEKCSKRQQCCISCPKRSEGYVVQQSNPGTQCKVVRVLNHVKLLASGRG</sequence>